<proteinExistence type="predicted"/>
<keyword evidence="2" id="KW-1185">Reference proteome</keyword>
<evidence type="ECO:0000313" key="1">
    <source>
        <dbReference type="EMBL" id="KLJ06406.1"/>
    </source>
</evidence>
<reference evidence="2" key="1">
    <citation type="journal article" date="2015" name="PLoS Genet.">
        <title>The dynamic genome and transcriptome of the human fungal pathogen Blastomyces and close relative Emmonsia.</title>
        <authorList>
            <person name="Munoz J.F."/>
            <person name="Gauthier G.M."/>
            <person name="Desjardins C.A."/>
            <person name="Gallo J.E."/>
            <person name="Holder J."/>
            <person name="Sullivan T.D."/>
            <person name="Marty A.J."/>
            <person name="Carmen J.C."/>
            <person name="Chen Z."/>
            <person name="Ding L."/>
            <person name="Gujja S."/>
            <person name="Magrini V."/>
            <person name="Misas E."/>
            <person name="Mitreva M."/>
            <person name="Priest M."/>
            <person name="Saif S."/>
            <person name="Whiston E.A."/>
            <person name="Young S."/>
            <person name="Zeng Q."/>
            <person name="Goldman W.E."/>
            <person name="Mardis E.R."/>
            <person name="Taylor J.W."/>
            <person name="McEwen J.G."/>
            <person name="Clay O.K."/>
            <person name="Klein B.S."/>
            <person name="Cuomo C.A."/>
        </authorList>
    </citation>
    <scope>NUCLEOTIDE SEQUENCE [LARGE SCALE GENOMIC DNA]</scope>
    <source>
        <strain evidence="2">UAMH 139</strain>
    </source>
</reference>
<evidence type="ECO:0000313" key="2">
    <source>
        <dbReference type="Proteomes" id="UP000053573"/>
    </source>
</evidence>
<organism evidence="1 2">
    <name type="scientific">Blastomyces silverae</name>
    <dbReference type="NCBI Taxonomy" id="2060906"/>
    <lineage>
        <taxon>Eukaryota</taxon>
        <taxon>Fungi</taxon>
        <taxon>Dikarya</taxon>
        <taxon>Ascomycota</taxon>
        <taxon>Pezizomycotina</taxon>
        <taxon>Eurotiomycetes</taxon>
        <taxon>Eurotiomycetidae</taxon>
        <taxon>Onygenales</taxon>
        <taxon>Ajellomycetaceae</taxon>
        <taxon>Blastomyces</taxon>
    </lineage>
</organism>
<comment type="caution">
    <text evidence="1">The sequence shown here is derived from an EMBL/GenBank/DDBJ whole genome shotgun (WGS) entry which is preliminary data.</text>
</comment>
<dbReference type="EMBL" id="LDEV01003133">
    <property type="protein sequence ID" value="KLJ06406.1"/>
    <property type="molecule type" value="Genomic_DNA"/>
</dbReference>
<dbReference type="Proteomes" id="UP000053573">
    <property type="component" value="Unassembled WGS sequence"/>
</dbReference>
<sequence length="56" mass="6473">MAVLTTNLASILLLTITVASWRLRRPHLMMCGTQSKGRSRLPSMPTRPKELYWTMR</sequence>
<protein>
    <submittedName>
        <fullName evidence="1">Uncharacterized protein</fullName>
    </submittedName>
</protein>
<accession>A0A0H1BB20</accession>
<name>A0A0H1BB20_9EURO</name>
<dbReference type="AlphaFoldDB" id="A0A0H1BB20"/>
<gene>
    <name evidence="1" type="ORF">EMPG_10190</name>
</gene>